<dbReference type="Pfam" id="PF06904">
    <property type="entry name" value="Extensin-like_C"/>
    <property type="match status" value="1"/>
</dbReference>
<dbReference type="RefSeq" id="WP_075276547.1">
    <property type="nucleotide sequence ID" value="NZ_CP016908.1"/>
</dbReference>
<dbReference type="STRING" id="1882918.BCY86_03790"/>
<evidence type="ECO:0000313" key="3">
    <source>
        <dbReference type="Proteomes" id="UP000185544"/>
    </source>
</evidence>
<keyword evidence="3" id="KW-1185">Reference proteome</keyword>
<feature type="domain" description="Extensin-like C-terminal" evidence="1">
    <location>
        <begin position="212"/>
        <end position="241"/>
    </location>
</feature>
<protein>
    <recommendedName>
        <fullName evidence="1">Extensin-like C-terminal domain-containing protein</fullName>
    </recommendedName>
</protein>
<proteinExistence type="predicted"/>
<evidence type="ECO:0000259" key="1">
    <source>
        <dbReference type="Pfam" id="PF06904"/>
    </source>
</evidence>
<dbReference type="AlphaFoldDB" id="A0A1L6MWV5"/>
<dbReference type="EMBL" id="CP016908">
    <property type="protein sequence ID" value="APR99897.1"/>
    <property type="molecule type" value="Genomic_DNA"/>
</dbReference>
<accession>A0A1L6MWV5</accession>
<dbReference type="InterPro" id="IPR009683">
    <property type="entry name" value="Extensin-like_C"/>
</dbReference>
<dbReference type="KEGG" id="pabo:BCY86_03790"/>
<gene>
    <name evidence="2" type="ORF">BCY86_03790</name>
</gene>
<name>A0A1L6MWV5_9BACT</name>
<dbReference type="Proteomes" id="UP000185544">
    <property type="component" value="Chromosome"/>
</dbReference>
<sequence>MLAPKTNEKQIKKPLPFYLFAIFCFLACHPSRPSSYPRPPTPATRATSYFFLNPITCQNELNRRQIRWQAAEAVAGVRTPVRLMSPLHGIQFHSPLPPSKRNHTLQEIFDCRMLLALDDFAALLAPYRVVEVIYISAYRHPPPHWTLQHGKTRHPAGLAIDIATFIFSDGSSIQVKDHFYGRIGDTTCGSKANPPTSLIPQALILRKIICKTATAKVFNVLLTPNYNAAHRDHFHFDISHQASFFVR</sequence>
<reference evidence="2 3" key="1">
    <citation type="submission" date="2016-08" db="EMBL/GenBank/DDBJ databases">
        <title>Identification and validation of antigenic proteins from Pajaroellobacter abortibovis using de-novo genome sequence assembly and reverse vaccinology.</title>
        <authorList>
            <person name="Welly B.T."/>
            <person name="Miller M.R."/>
            <person name="Stott J.L."/>
            <person name="Blanchard M.T."/>
            <person name="Islas-Trejo A.D."/>
            <person name="O'Rourke S.M."/>
            <person name="Young A.E."/>
            <person name="Medrano J.F."/>
            <person name="Van Eenennaam A.L."/>
        </authorList>
    </citation>
    <scope>NUCLEOTIDE SEQUENCE [LARGE SCALE GENOMIC DNA]</scope>
    <source>
        <strain evidence="2 3">BTF92-0548A/99-0131</strain>
    </source>
</reference>
<organism evidence="2 3">
    <name type="scientific">Pajaroellobacter abortibovis</name>
    <dbReference type="NCBI Taxonomy" id="1882918"/>
    <lineage>
        <taxon>Bacteria</taxon>
        <taxon>Pseudomonadati</taxon>
        <taxon>Myxococcota</taxon>
        <taxon>Polyangia</taxon>
        <taxon>Polyangiales</taxon>
        <taxon>Polyangiaceae</taxon>
    </lineage>
</organism>
<dbReference type="OrthoDB" id="5496523at2"/>
<evidence type="ECO:0000313" key="2">
    <source>
        <dbReference type="EMBL" id="APR99897.1"/>
    </source>
</evidence>